<dbReference type="Pfam" id="PF00106">
    <property type="entry name" value="adh_short"/>
    <property type="match status" value="1"/>
</dbReference>
<dbReference type="InterPro" id="IPR052184">
    <property type="entry name" value="SDR_enzymes"/>
</dbReference>
<name>A0A3E3DTF1_9FIRM</name>
<dbReference type="AlphaFoldDB" id="A0A3E3DTF1"/>
<dbReference type="Gene3D" id="3.40.50.720">
    <property type="entry name" value="NAD(P)-binding Rossmann-like Domain"/>
    <property type="match status" value="1"/>
</dbReference>
<dbReference type="PANTHER" id="PTHR45458:SF2">
    <property type="entry name" value="OXIDOREDUCTASE, SHORT CHAIN DEHYDROGENASE_REDUCTASE FAMILY SUPERFAMILY (AFU_ORTHOLOGUE AFUA_3G13450)"/>
    <property type="match status" value="1"/>
</dbReference>
<dbReference type="Proteomes" id="UP000261023">
    <property type="component" value="Unassembled WGS sequence"/>
</dbReference>
<dbReference type="SUPFAM" id="SSF51735">
    <property type="entry name" value="NAD(P)-binding Rossmann-fold domains"/>
    <property type="match status" value="1"/>
</dbReference>
<dbReference type="PANTHER" id="PTHR45458">
    <property type="entry name" value="SHORT-CHAIN DEHYDROGENASE/REDUCTASE SDR"/>
    <property type="match status" value="1"/>
</dbReference>
<sequence>MRQIVLIVGVENQEALETAAWYLKRGDTVYAGVTNGDAALKVRLEETYPGLHVNQLDLGTEEPAALAEQIMQAEKKLDVLVLQAGCRAEHDGEIGCEDGKYHDYDDMLRVLDYNINGMRQVIEQSIPLLRLGEKKRIAVITESSSSVGWTRETDAFAYRMSLAAIHMMEKIYFNRLRPEGFTFRCYAAEGKGGISGAEYIEQGLCYDEKEPYIHSDENRLVMRNRYLQEIPW</sequence>
<comment type="caution">
    <text evidence="1">The sequence shown here is derived from an EMBL/GenBank/DDBJ whole genome shotgun (WGS) entry which is preliminary data.</text>
</comment>
<dbReference type="GO" id="GO:0016616">
    <property type="term" value="F:oxidoreductase activity, acting on the CH-OH group of donors, NAD or NADP as acceptor"/>
    <property type="evidence" value="ECO:0007669"/>
    <property type="project" value="TreeGrafter"/>
</dbReference>
<protein>
    <submittedName>
        <fullName evidence="1">SDR family NAD(P)-dependent oxidoreductase</fullName>
    </submittedName>
</protein>
<evidence type="ECO:0000313" key="2">
    <source>
        <dbReference type="Proteomes" id="UP000261023"/>
    </source>
</evidence>
<dbReference type="EMBL" id="QTJW01000001">
    <property type="protein sequence ID" value="RGD72560.1"/>
    <property type="molecule type" value="Genomic_DNA"/>
</dbReference>
<dbReference type="InterPro" id="IPR036291">
    <property type="entry name" value="NAD(P)-bd_dom_sf"/>
</dbReference>
<gene>
    <name evidence="1" type="ORF">DWX31_01620</name>
</gene>
<reference evidence="1 2" key="1">
    <citation type="submission" date="2018-08" db="EMBL/GenBank/DDBJ databases">
        <title>A genome reference for cultivated species of the human gut microbiota.</title>
        <authorList>
            <person name="Zou Y."/>
            <person name="Xue W."/>
            <person name="Luo G."/>
        </authorList>
    </citation>
    <scope>NUCLEOTIDE SEQUENCE [LARGE SCALE GENOMIC DNA]</scope>
    <source>
        <strain evidence="1 2">AF19-13AC</strain>
    </source>
</reference>
<evidence type="ECO:0000313" key="1">
    <source>
        <dbReference type="EMBL" id="RGD72560.1"/>
    </source>
</evidence>
<proteinExistence type="predicted"/>
<dbReference type="RefSeq" id="WP_029467486.1">
    <property type="nucleotide sequence ID" value="NZ_QTJW01000001.1"/>
</dbReference>
<organism evidence="1 2">
    <name type="scientific">Hungatella hathewayi</name>
    <dbReference type="NCBI Taxonomy" id="154046"/>
    <lineage>
        <taxon>Bacteria</taxon>
        <taxon>Bacillati</taxon>
        <taxon>Bacillota</taxon>
        <taxon>Clostridia</taxon>
        <taxon>Lachnospirales</taxon>
        <taxon>Lachnospiraceae</taxon>
        <taxon>Hungatella</taxon>
    </lineage>
</organism>
<accession>A0A3E3DTF1</accession>
<dbReference type="InterPro" id="IPR002347">
    <property type="entry name" value="SDR_fam"/>
</dbReference>
<dbReference type="OrthoDB" id="2088330at2"/>